<dbReference type="AlphaFoldDB" id="A0A5B7K644"/>
<gene>
    <name evidence="2" type="ORF">E2C01_097913</name>
</gene>
<reference evidence="2 3" key="1">
    <citation type="submission" date="2019-05" db="EMBL/GenBank/DDBJ databases">
        <title>Another draft genome of Portunus trituberculatus and its Hox gene families provides insights of decapod evolution.</title>
        <authorList>
            <person name="Jeong J.-H."/>
            <person name="Song I."/>
            <person name="Kim S."/>
            <person name="Choi T."/>
            <person name="Kim D."/>
            <person name="Ryu S."/>
            <person name="Kim W."/>
        </authorList>
    </citation>
    <scope>NUCLEOTIDE SEQUENCE [LARGE SCALE GENOMIC DNA]</scope>
    <source>
        <tissue evidence="2">Muscle</tissue>
    </source>
</reference>
<feature type="compositionally biased region" description="Acidic residues" evidence="1">
    <location>
        <begin position="21"/>
        <end position="31"/>
    </location>
</feature>
<proteinExistence type="predicted"/>
<evidence type="ECO:0000256" key="1">
    <source>
        <dbReference type="SAM" id="MobiDB-lite"/>
    </source>
</evidence>
<name>A0A5B7K644_PORTR</name>
<sequence>MVRCGFRHKSCLLRWSRSYEEKEEEEEEEGVEQQCTRKGSRSEEGTAHRRVPSEGIGGRLEKIENLKVQPGQGSIYTYFRSFFSEYDEGVGEVTGGLPRAAPTRVERL</sequence>
<protein>
    <submittedName>
        <fullName evidence="2">Uncharacterized protein</fullName>
    </submittedName>
</protein>
<evidence type="ECO:0000313" key="3">
    <source>
        <dbReference type="Proteomes" id="UP000324222"/>
    </source>
</evidence>
<feature type="region of interest" description="Disordered" evidence="1">
    <location>
        <begin position="20"/>
        <end position="56"/>
    </location>
</feature>
<dbReference type="Proteomes" id="UP000324222">
    <property type="component" value="Unassembled WGS sequence"/>
</dbReference>
<keyword evidence="3" id="KW-1185">Reference proteome</keyword>
<comment type="caution">
    <text evidence="2">The sequence shown here is derived from an EMBL/GenBank/DDBJ whole genome shotgun (WGS) entry which is preliminary data.</text>
</comment>
<evidence type="ECO:0000313" key="2">
    <source>
        <dbReference type="EMBL" id="MPD02336.1"/>
    </source>
</evidence>
<dbReference type="EMBL" id="VSRR010131004">
    <property type="protein sequence ID" value="MPD02336.1"/>
    <property type="molecule type" value="Genomic_DNA"/>
</dbReference>
<organism evidence="2 3">
    <name type="scientific">Portunus trituberculatus</name>
    <name type="common">Swimming crab</name>
    <name type="synonym">Neptunus trituberculatus</name>
    <dbReference type="NCBI Taxonomy" id="210409"/>
    <lineage>
        <taxon>Eukaryota</taxon>
        <taxon>Metazoa</taxon>
        <taxon>Ecdysozoa</taxon>
        <taxon>Arthropoda</taxon>
        <taxon>Crustacea</taxon>
        <taxon>Multicrustacea</taxon>
        <taxon>Malacostraca</taxon>
        <taxon>Eumalacostraca</taxon>
        <taxon>Eucarida</taxon>
        <taxon>Decapoda</taxon>
        <taxon>Pleocyemata</taxon>
        <taxon>Brachyura</taxon>
        <taxon>Eubrachyura</taxon>
        <taxon>Portunoidea</taxon>
        <taxon>Portunidae</taxon>
        <taxon>Portuninae</taxon>
        <taxon>Portunus</taxon>
    </lineage>
</organism>
<accession>A0A5B7K644</accession>